<dbReference type="PANTHER" id="PTHR43991:SF9">
    <property type="entry name" value="DUF2415 DOMAIN-CONTAINING PROTEIN"/>
    <property type="match status" value="1"/>
</dbReference>
<evidence type="ECO:0000313" key="2">
    <source>
        <dbReference type="EMBL" id="CAI5760469.1"/>
    </source>
</evidence>
<dbReference type="AlphaFoldDB" id="A0A9W4U0K4"/>
<dbReference type="OrthoDB" id="418169at2759"/>
<gene>
    <name evidence="2" type="ORF">CANVERA_P4979</name>
</gene>
<protein>
    <recommendedName>
        <fullName evidence="1">DUF2415 domain-containing protein</fullName>
    </recommendedName>
</protein>
<keyword evidence="3" id="KW-1185">Reference proteome</keyword>
<reference evidence="2" key="1">
    <citation type="submission" date="2022-12" db="EMBL/GenBank/DDBJ databases">
        <authorList>
            <person name="Brejova B."/>
        </authorList>
    </citation>
    <scope>NUCLEOTIDE SEQUENCE</scope>
</reference>
<evidence type="ECO:0000313" key="3">
    <source>
        <dbReference type="Proteomes" id="UP001152885"/>
    </source>
</evidence>
<comment type="caution">
    <text evidence="2">The sequence shown here is derived from an EMBL/GenBank/DDBJ whole genome shotgun (WGS) entry which is preliminary data.</text>
</comment>
<accession>A0A9W4U0K4</accession>
<dbReference type="EMBL" id="CANTUO010000006">
    <property type="protein sequence ID" value="CAI5760469.1"/>
    <property type="molecule type" value="Genomic_DNA"/>
</dbReference>
<dbReference type="InterPro" id="IPR019417">
    <property type="entry name" value="DUF2415"/>
</dbReference>
<dbReference type="Pfam" id="PF10313">
    <property type="entry name" value="DUF2415"/>
    <property type="match status" value="1"/>
</dbReference>
<dbReference type="Gene3D" id="2.130.10.10">
    <property type="entry name" value="YVTN repeat-like/Quinoprotein amine dehydrogenase"/>
    <property type="match status" value="1"/>
</dbReference>
<name>A0A9W4U0K4_9ASCO</name>
<dbReference type="InterPro" id="IPR036322">
    <property type="entry name" value="WD40_repeat_dom_sf"/>
</dbReference>
<evidence type="ECO:0000259" key="1">
    <source>
        <dbReference type="Pfam" id="PF10313"/>
    </source>
</evidence>
<sequence length="551" mass="63154">MTIEDSLSYSKHTRNKSSIDQGIKNLNLKKRKSSLYQNFNTTNIYNKCFQNYYNSYQYLKPQPCYVSNIKSNVYHWQLRDLIKFNNLSNDLYYTKNDCIMKYNLQSFNINSHLKLNYNPRCFNHFNDFIVTGGVLTSSSKLFSLNLSNLSNLSNSSTNNNNNDKRINKGLFSFFNGSNLHTVKVGEMINNDVTIYSNGQNQFNSYICNNDTFLYSLDISNNDIKMVNKLNCETNTCLNNVVKNPCQNLLIVTGDSSSIFFIDPNQNKVVNKINSHHESGFGVSYHSNGYLFSSVFQDGICQLYDLRNTKDVITEIKSTRQGHQSGAFRVCKFSPENDFNDLLIISEHVGRIHLIDLRNLSNVNKDHQVIVVPAALDQYGEFKANNKHEPIDIYGDFTSPLVYDYDYLTNVNPKLFKEFSYQFQQSPESSPPKLNTPNYSTTTANEDTTVLSSISPRASIDFDSQLNDIYMSHEPTNPSRSDSYMLNSNYVEDSYQQYSNHIHGEMELSGIEFCNPLNSSDSKIIIGCQDAGILMWDINTNSRRSFSSFEMI</sequence>
<dbReference type="SUPFAM" id="SSF50978">
    <property type="entry name" value="WD40 repeat-like"/>
    <property type="match status" value="1"/>
</dbReference>
<organism evidence="2 3">
    <name type="scientific">Candida verbasci</name>
    <dbReference type="NCBI Taxonomy" id="1227364"/>
    <lineage>
        <taxon>Eukaryota</taxon>
        <taxon>Fungi</taxon>
        <taxon>Dikarya</taxon>
        <taxon>Ascomycota</taxon>
        <taxon>Saccharomycotina</taxon>
        <taxon>Pichiomycetes</taxon>
        <taxon>Debaryomycetaceae</taxon>
        <taxon>Candida/Lodderomyces clade</taxon>
        <taxon>Candida</taxon>
    </lineage>
</organism>
<dbReference type="InterPro" id="IPR015943">
    <property type="entry name" value="WD40/YVTN_repeat-like_dom_sf"/>
</dbReference>
<dbReference type="PANTHER" id="PTHR43991">
    <property type="entry name" value="WD REPEAT PROTEIN (AFU_ORTHOLOGUE AFUA_8G05640)-RELATED"/>
    <property type="match status" value="1"/>
</dbReference>
<feature type="domain" description="DUF2415" evidence="1">
    <location>
        <begin position="325"/>
        <end position="370"/>
    </location>
</feature>
<proteinExistence type="predicted"/>
<dbReference type="Proteomes" id="UP001152885">
    <property type="component" value="Unassembled WGS sequence"/>
</dbReference>